<dbReference type="AlphaFoldDB" id="A0A7R9HZM4"/>
<protein>
    <submittedName>
        <fullName evidence="1">Uncharacterized protein</fullName>
    </submittedName>
</protein>
<evidence type="ECO:0000313" key="1">
    <source>
        <dbReference type="EMBL" id="CAD7442001.1"/>
    </source>
</evidence>
<name>A0A7R9HZM4_9NEOP</name>
<reference evidence="1" key="1">
    <citation type="submission" date="2020-11" db="EMBL/GenBank/DDBJ databases">
        <authorList>
            <person name="Tran Van P."/>
        </authorList>
    </citation>
    <scope>NUCLEOTIDE SEQUENCE</scope>
</reference>
<organism evidence="1">
    <name type="scientific">Timema bartmani</name>
    <dbReference type="NCBI Taxonomy" id="61472"/>
    <lineage>
        <taxon>Eukaryota</taxon>
        <taxon>Metazoa</taxon>
        <taxon>Ecdysozoa</taxon>
        <taxon>Arthropoda</taxon>
        <taxon>Hexapoda</taxon>
        <taxon>Insecta</taxon>
        <taxon>Pterygota</taxon>
        <taxon>Neoptera</taxon>
        <taxon>Polyneoptera</taxon>
        <taxon>Phasmatodea</taxon>
        <taxon>Timematodea</taxon>
        <taxon>Timematoidea</taxon>
        <taxon>Timematidae</taxon>
        <taxon>Timema</taxon>
    </lineage>
</organism>
<proteinExistence type="predicted"/>
<dbReference type="EMBL" id="OD565523">
    <property type="protein sequence ID" value="CAD7442001.1"/>
    <property type="molecule type" value="Genomic_DNA"/>
</dbReference>
<accession>A0A7R9HZM4</accession>
<sequence length="62" mass="6684">MMNTGICLPTARICATVWRKSVKGVTSPALSAARSSAGTSADDFTMFMTDIQELLISTREEN</sequence>
<gene>
    <name evidence="1" type="ORF">TBIB3V08_LOCUS4444</name>
</gene>